<name>A0A932HXB1_UNCTE</name>
<dbReference type="GO" id="GO:0008410">
    <property type="term" value="F:CoA-transferase activity"/>
    <property type="evidence" value="ECO:0007669"/>
    <property type="project" value="TreeGrafter"/>
</dbReference>
<dbReference type="Proteomes" id="UP000782312">
    <property type="component" value="Unassembled WGS sequence"/>
</dbReference>
<evidence type="ECO:0000313" key="2">
    <source>
        <dbReference type="EMBL" id="MBI3126967.1"/>
    </source>
</evidence>
<dbReference type="InterPro" id="IPR003673">
    <property type="entry name" value="CoA-Trfase_fam_III"/>
</dbReference>
<organism evidence="2 3">
    <name type="scientific">Tectimicrobiota bacterium</name>
    <dbReference type="NCBI Taxonomy" id="2528274"/>
    <lineage>
        <taxon>Bacteria</taxon>
        <taxon>Pseudomonadati</taxon>
        <taxon>Nitrospinota/Tectimicrobiota group</taxon>
        <taxon>Candidatus Tectimicrobiota</taxon>
    </lineage>
</organism>
<dbReference type="Pfam" id="PF02515">
    <property type="entry name" value="CoA_transf_3"/>
    <property type="match status" value="1"/>
</dbReference>
<proteinExistence type="predicted"/>
<keyword evidence="1 2" id="KW-0808">Transferase</keyword>
<dbReference type="EMBL" id="JACPUR010000013">
    <property type="protein sequence ID" value="MBI3126967.1"/>
    <property type="molecule type" value="Genomic_DNA"/>
</dbReference>
<gene>
    <name evidence="2" type="ORF">HYZ11_05115</name>
</gene>
<dbReference type="SUPFAM" id="SSF89796">
    <property type="entry name" value="CoA-transferase family III (CaiB/BaiF)"/>
    <property type="match status" value="1"/>
</dbReference>
<comment type="caution">
    <text evidence="2">The sequence shown here is derived from an EMBL/GenBank/DDBJ whole genome shotgun (WGS) entry which is preliminary data.</text>
</comment>
<dbReference type="PANTHER" id="PTHR48207:SF3">
    <property type="entry name" value="SUCCINATE--HYDROXYMETHYLGLUTARATE COA-TRANSFERASE"/>
    <property type="match status" value="1"/>
</dbReference>
<protein>
    <submittedName>
        <fullName evidence="2">CoA transferase</fullName>
    </submittedName>
</protein>
<dbReference type="AlphaFoldDB" id="A0A932HXB1"/>
<dbReference type="Gene3D" id="3.40.50.10540">
    <property type="entry name" value="Crotonobetainyl-coa:carnitine coa-transferase, domain 1"/>
    <property type="match status" value="1"/>
</dbReference>
<dbReference type="PANTHER" id="PTHR48207">
    <property type="entry name" value="SUCCINATE--HYDROXYMETHYLGLUTARATE COA-TRANSFERASE"/>
    <property type="match status" value="1"/>
</dbReference>
<sequence length="404" mass="44661">MIPDNGVKPNALQGLKVVECATVIAAPLCGRLMADFGAEVIHVEHPKTGDHLRQFGFSVDGINPFWKCYDRNKKFITLDISKPKGRELLVRLLRDADIFIENFRPGRLEEWGIRYEDLSRINPRLIMVRVTGYGQYGPYSSFPGFGTLMEAMSGFAAMTGEPDGPPVLPQFALADSFAAFHGALAAMFAVHYRDVVGTGVGQVIDVSIWESLYAMVGPNALAYELTGEPPKRIGNRAASAPRNTYRTKDGRWVALAASTQTMATKFFAVMGQPELIRDHRFSTNMNRVKNVDALDAIVGKWMAEHTLDQTVGLLRKSEIPVAPIYDIRDIIKDPHAKAREMVIHVPDEDKESLMMEGVFPKMTLTPGSVSHAGKRMGADNDEIFKKHLGLSELDMTDLAAEGII</sequence>
<dbReference type="Gene3D" id="3.30.1540.10">
    <property type="entry name" value="formyl-coa transferase, domain 3"/>
    <property type="match status" value="1"/>
</dbReference>
<reference evidence="2" key="1">
    <citation type="submission" date="2020-07" db="EMBL/GenBank/DDBJ databases">
        <title>Huge and variable diversity of episymbiotic CPR bacteria and DPANN archaea in groundwater ecosystems.</title>
        <authorList>
            <person name="He C.Y."/>
            <person name="Keren R."/>
            <person name="Whittaker M."/>
            <person name="Farag I.F."/>
            <person name="Doudna J."/>
            <person name="Cate J.H.D."/>
            <person name="Banfield J.F."/>
        </authorList>
    </citation>
    <scope>NUCLEOTIDE SEQUENCE</scope>
    <source>
        <strain evidence="2">NC_groundwater_763_Ag_S-0.2um_68_21</strain>
    </source>
</reference>
<evidence type="ECO:0000313" key="3">
    <source>
        <dbReference type="Proteomes" id="UP000782312"/>
    </source>
</evidence>
<dbReference type="InterPro" id="IPR044855">
    <property type="entry name" value="CoA-Trfase_III_dom3_sf"/>
</dbReference>
<dbReference type="InterPro" id="IPR023606">
    <property type="entry name" value="CoA-Trfase_III_dom_1_sf"/>
</dbReference>
<evidence type="ECO:0000256" key="1">
    <source>
        <dbReference type="ARBA" id="ARBA00022679"/>
    </source>
</evidence>
<dbReference type="InterPro" id="IPR050483">
    <property type="entry name" value="CoA-transferase_III_domain"/>
</dbReference>
<accession>A0A932HXB1</accession>